<dbReference type="Proteomes" id="UP000821853">
    <property type="component" value="Chromosome 2"/>
</dbReference>
<dbReference type="EMBL" id="JABSTR010000004">
    <property type="protein sequence ID" value="KAH9368311.1"/>
    <property type="molecule type" value="Genomic_DNA"/>
</dbReference>
<organism evidence="1 2">
    <name type="scientific">Haemaphysalis longicornis</name>
    <name type="common">Bush tick</name>
    <dbReference type="NCBI Taxonomy" id="44386"/>
    <lineage>
        <taxon>Eukaryota</taxon>
        <taxon>Metazoa</taxon>
        <taxon>Ecdysozoa</taxon>
        <taxon>Arthropoda</taxon>
        <taxon>Chelicerata</taxon>
        <taxon>Arachnida</taxon>
        <taxon>Acari</taxon>
        <taxon>Parasitiformes</taxon>
        <taxon>Ixodida</taxon>
        <taxon>Ixodoidea</taxon>
        <taxon>Ixodidae</taxon>
        <taxon>Haemaphysalinae</taxon>
        <taxon>Haemaphysalis</taxon>
    </lineage>
</organism>
<reference evidence="1 2" key="1">
    <citation type="journal article" date="2020" name="Cell">
        <title>Large-Scale Comparative Analyses of Tick Genomes Elucidate Their Genetic Diversity and Vector Capacities.</title>
        <authorList>
            <consortium name="Tick Genome and Microbiome Consortium (TIGMIC)"/>
            <person name="Jia N."/>
            <person name="Wang J."/>
            <person name="Shi W."/>
            <person name="Du L."/>
            <person name="Sun Y."/>
            <person name="Zhan W."/>
            <person name="Jiang J.F."/>
            <person name="Wang Q."/>
            <person name="Zhang B."/>
            <person name="Ji P."/>
            <person name="Bell-Sakyi L."/>
            <person name="Cui X.M."/>
            <person name="Yuan T.T."/>
            <person name="Jiang B.G."/>
            <person name="Yang W.F."/>
            <person name="Lam T.T."/>
            <person name="Chang Q.C."/>
            <person name="Ding S.J."/>
            <person name="Wang X.J."/>
            <person name="Zhu J.G."/>
            <person name="Ruan X.D."/>
            <person name="Zhao L."/>
            <person name="Wei J.T."/>
            <person name="Ye R.Z."/>
            <person name="Que T.C."/>
            <person name="Du C.H."/>
            <person name="Zhou Y.H."/>
            <person name="Cheng J.X."/>
            <person name="Dai P.F."/>
            <person name="Guo W.B."/>
            <person name="Han X.H."/>
            <person name="Huang E.J."/>
            <person name="Li L.F."/>
            <person name="Wei W."/>
            <person name="Gao Y.C."/>
            <person name="Liu J.Z."/>
            <person name="Shao H.Z."/>
            <person name="Wang X."/>
            <person name="Wang C.C."/>
            <person name="Yang T.C."/>
            <person name="Huo Q.B."/>
            <person name="Li W."/>
            <person name="Chen H.Y."/>
            <person name="Chen S.E."/>
            <person name="Zhou L.G."/>
            <person name="Ni X.B."/>
            <person name="Tian J.H."/>
            <person name="Sheng Y."/>
            <person name="Liu T."/>
            <person name="Pan Y.S."/>
            <person name="Xia L.Y."/>
            <person name="Li J."/>
            <person name="Zhao F."/>
            <person name="Cao W.C."/>
        </authorList>
    </citation>
    <scope>NUCLEOTIDE SEQUENCE [LARGE SCALE GENOMIC DNA]</scope>
    <source>
        <strain evidence="1">HaeL-2018</strain>
    </source>
</reference>
<name>A0A9J6FZX5_HAELO</name>
<gene>
    <name evidence="1" type="ORF">HPB48_008023</name>
</gene>
<evidence type="ECO:0000313" key="1">
    <source>
        <dbReference type="EMBL" id="KAH9368311.1"/>
    </source>
</evidence>
<sequence>MRSHTPVAGHKCEVCSRAFRSFYPLENMPNAQRGQVVRVSRVRQEVSLPPRGGQAHEDAHGREVVQGQRVLGRPPVTGTPRCNPNAHGRKAFPLPSLPYVLFYLGQDPKIPVCAKLPIGPIPYSVLERSSQNARPAHYLLFKQYYM</sequence>
<protein>
    <submittedName>
        <fullName evidence="1">Uncharacterized protein</fullName>
    </submittedName>
</protein>
<dbReference type="VEuPathDB" id="VectorBase:HLOH_059456"/>
<evidence type="ECO:0000313" key="2">
    <source>
        <dbReference type="Proteomes" id="UP000821853"/>
    </source>
</evidence>
<comment type="caution">
    <text evidence="1">The sequence shown here is derived from an EMBL/GenBank/DDBJ whole genome shotgun (WGS) entry which is preliminary data.</text>
</comment>
<keyword evidence="2" id="KW-1185">Reference proteome</keyword>
<proteinExistence type="predicted"/>
<accession>A0A9J6FZX5</accession>
<dbReference type="AlphaFoldDB" id="A0A9J6FZX5"/>